<dbReference type="Pfam" id="PF08479">
    <property type="entry name" value="POTRA_2"/>
    <property type="match status" value="1"/>
</dbReference>
<keyword evidence="4" id="KW-1185">Reference proteome</keyword>
<evidence type="ECO:0000313" key="4">
    <source>
        <dbReference type="Proteomes" id="UP000233293"/>
    </source>
</evidence>
<proteinExistence type="predicted"/>
<feature type="non-terminal residue" evidence="3">
    <location>
        <position position="169"/>
    </location>
</feature>
<dbReference type="PANTHER" id="PTHR34597">
    <property type="entry name" value="SLR1661 PROTEIN"/>
    <property type="match status" value="1"/>
</dbReference>
<gene>
    <name evidence="3" type="ORF">CWS72_11090</name>
</gene>
<keyword evidence="1" id="KW-0732">Signal</keyword>
<comment type="caution">
    <text evidence="3">The sequence shown here is derived from an EMBL/GenBank/DDBJ whole genome shotgun (WGS) entry which is preliminary data.</text>
</comment>
<dbReference type="GO" id="GO:0008320">
    <property type="term" value="F:protein transmembrane transporter activity"/>
    <property type="evidence" value="ECO:0007669"/>
    <property type="project" value="TreeGrafter"/>
</dbReference>
<dbReference type="GO" id="GO:0098046">
    <property type="term" value="C:type V protein secretion system complex"/>
    <property type="evidence" value="ECO:0007669"/>
    <property type="project" value="TreeGrafter"/>
</dbReference>
<dbReference type="Gene3D" id="3.10.20.310">
    <property type="entry name" value="membrane protein fhac"/>
    <property type="match status" value="1"/>
</dbReference>
<dbReference type="AlphaFoldDB" id="A0A2N3PW62"/>
<evidence type="ECO:0000259" key="2">
    <source>
        <dbReference type="Pfam" id="PF08479"/>
    </source>
</evidence>
<dbReference type="EMBL" id="PIUM01000010">
    <property type="protein sequence ID" value="PKU24642.1"/>
    <property type="molecule type" value="Genomic_DNA"/>
</dbReference>
<dbReference type="RefSeq" id="WP_199175636.1">
    <property type="nucleotide sequence ID" value="NZ_PIUM01000010.1"/>
</dbReference>
<dbReference type="PANTHER" id="PTHR34597:SF6">
    <property type="entry name" value="BLR6126 PROTEIN"/>
    <property type="match status" value="1"/>
</dbReference>
<dbReference type="InterPro" id="IPR013686">
    <property type="entry name" value="Polypept-transport_assoc_ShlB"/>
</dbReference>
<sequence length="169" mass="18099">MSRCIDRRVGGVLALATLTVMISSARAEDGAPSAQPSPRLVDIYEYRVEGARTLPVEEVEAAVYPFLGPGKTSEDVEQARAALERTYAAKGFQTVAVSIPARQVKDGVVTLAVTEGTVGRLRVRGSHYYDIDAVKADAPSLTEGTVPDFNAVSRDIVALNQLPDRKVTP</sequence>
<organism evidence="3 4">
    <name type="scientific">Telmatospirillum siberiense</name>
    <dbReference type="NCBI Taxonomy" id="382514"/>
    <lineage>
        <taxon>Bacteria</taxon>
        <taxon>Pseudomonadati</taxon>
        <taxon>Pseudomonadota</taxon>
        <taxon>Alphaproteobacteria</taxon>
        <taxon>Rhodospirillales</taxon>
        <taxon>Rhodospirillaceae</taxon>
        <taxon>Telmatospirillum</taxon>
    </lineage>
</organism>
<dbReference type="Proteomes" id="UP000233293">
    <property type="component" value="Unassembled WGS sequence"/>
</dbReference>
<dbReference type="InterPro" id="IPR051544">
    <property type="entry name" value="TPS_OM_transporter"/>
</dbReference>
<accession>A0A2N3PW62</accession>
<evidence type="ECO:0000313" key="3">
    <source>
        <dbReference type="EMBL" id="PKU24642.1"/>
    </source>
</evidence>
<evidence type="ECO:0000256" key="1">
    <source>
        <dbReference type="SAM" id="SignalP"/>
    </source>
</evidence>
<reference evidence="4" key="1">
    <citation type="submission" date="2017-12" db="EMBL/GenBank/DDBJ databases">
        <title>Draft genome sequence of Telmatospirillum siberiense 26-4b1T, an acidotolerant peatland alphaproteobacterium potentially involved in sulfur cycling.</title>
        <authorList>
            <person name="Hausmann B."/>
            <person name="Pjevac P."/>
            <person name="Schreck K."/>
            <person name="Herbold C.W."/>
            <person name="Daims H."/>
            <person name="Wagner M."/>
            <person name="Pester M."/>
            <person name="Loy A."/>
        </authorList>
    </citation>
    <scope>NUCLEOTIDE SEQUENCE [LARGE SCALE GENOMIC DNA]</scope>
    <source>
        <strain evidence="4">26-4b1</strain>
    </source>
</reference>
<feature type="domain" description="Polypeptide-transport-associated ShlB-type" evidence="2">
    <location>
        <begin position="42"/>
        <end position="116"/>
    </location>
</feature>
<feature type="chain" id="PRO_5014884935" evidence="1">
    <location>
        <begin position="28"/>
        <end position="169"/>
    </location>
</feature>
<name>A0A2N3PW62_9PROT</name>
<dbReference type="GO" id="GO:0046819">
    <property type="term" value="P:protein secretion by the type V secretion system"/>
    <property type="evidence" value="ECO:0007669"/>
    <property type="project" value="TreeGrafter"/>
</dbReference>
<protein>
    <submittedName>
        <fullName evidence="3">ShlB/FhaC/HecB family hemolysin secretion/activation protein</fullName>
    </submittedName>
</protein>
<feature type="signal peptide" evidence="1">
    <location>
        <begin position="1"/>
        <end position="27"/>
    </location>
</feature>